<dbReference type="Gene3D" id="2.60.120.10">
    <property type="entry name" value="Jelly Rolls"/>
    <property type="match status" value="1"/>
</dbReference>
<dbReference type="AlphaFoldDB" id="A0A167XYB3"/>
<dbReference type="InterPro" id="IPR011051">
    <property type="entry name" value="RmlC_Cupin_sf"/>
</dbReference>
<feature type="region of interest" description="Disordered" evidence="3">
    <location>
        <begin position="82"/>
        <end position="101"/>
    </location>
</feature>
<dbReference type="PANTHER" id="PTHR43212:SF3">
    <property type="entry name" value="QUERCETIN 2,3-DIOXYGENASE"/>
    <property type="match status" value="1"/>
</dbReference>
<protein>
    <recommendedName>
        <fullName evidence="4">Pirin N-terminal domain-containing protein</fullName>
    </recommendedName>
</protein>
<dbReference type="Proteomes" id="UP000077164">
    <property type="component" value="Unassembled WGS sequence"/>
</dbReference>
<feature type="domain" description="Pirin N-terminal" evidence="4">
    <location>
        <begin position="18"/>
        <end position="101"/>
    </location>
</feature>
<evidence type="ECO:0000259" key="4">
    <source>
        <dbReference type="Pfam" id="PF02678"/>
    </source>
</evidence>
<reference evidence="5 6" key="1">
    <citation type="submission" date="2016-03" db="EMBL/GenBank/DDBJ databases">
        <title>Draft genome sequence of Flavobacterium fryxellicola DSM 16209.</title>
        <authorList>
            <person name="Shin S.-K."/>
            <person name="Yi H."/>
        </authorList>
    </citation>
    <scope>NUCLEOTIDE SEQUENCE [LARGE SCALE GENOMIC DNA]</scope>
    <source>
        <strain evidence="5 6">DSM 16209</strain>
    </source>
</reference>
<organism evidence="5 6">
    <name type="scientific">Flavobacterium fryxellicola</name>
    <dbReference type="NCBI Taxonomy" id="249352"/>
    <lineage>
        <taxon>Bacteria</taxon>
        <taxon>Pseudomonadati</taxon>
        <taxon>Bacteroidota</taxon>
        <taxon>Flavobacteriia</taxon>
        <taxon>Flavobacteriales</taxon>
        <taxon>Flavobacteriaceae</taxon>
        <taxon>Flavobacterium</taxon>
    </lineage>
</organism>
<proteinExistence type="inferred from homology"/>
<evidence type="ECO:0000313" key="6">
    <source>
        <dbReference type="Proteomes" id="UP000077164"/>
    </source>
</evidence>
<evidence type="ECO:0000256" key="1">
    <source>
        <dbReference type="ARBA" id="ARBA00008416"/>
    </source>
</evidence>
<dbReference type="RefSeq" id="WP_245792565.1">
    <property type="nucleotide sequence ID" value="NZ_FRDK01000002.1"/>
</dbReference>
<comment type="caution">
    <text evidence="5">The sequence shown here is derived from an EMBL/GenBank/DDBJ whole genome shotgun (WGS) entry which is preliminary data.</text>
</comment>
<dbReference type="Pfam" id="PF02678">
    <property type="entry name" value="Pirin"/>
    <property type="match status" value="1"/>
</dbReference>
<comment type="similarity">
    <text evidence="1 2">Belongs to the pirin family.</text>
</comment>
<name>A0A167XYB3_9FLAO</name>
<dbReference type="InterPro" id="IPR012093">
    <property type="entry name" value="Pirin"/>
</dbReference>
<dbReference type="EMBL" id="LVJE01000010">
    <property type="protein sequence ID" value="OAB28819.1"/>
    <property type="molecule type" value="Genomic_DNA"/>
</dbReference>
<dbReference type="SUPFAM" id="SSF51182">
    <property type="entry name" value="RmlC-like cupins"/>
    <property type="match status" value="1"/>
</dbReference>
<dbReference type="InterPro" id="IPR014710">
    <property type="entry name" value="RmlC-like_jellyroll"/>
</dbReference>
<keyword evidence="6" id="KW-1185">Reference proteome</keyword>
<gene>
    <name evidence="5" type="ORF">FBFR_04945</name>
</gene>
<dbReference type="InterPro" id="IPR003829">
    <property type="entry name" value="Pirin_N_dom"/>
</dbReference>
<evidence type="ECO:0000256" key="2">
    <source>
        <dbReference type="RuleBase" id="RU003457"/>
    </source>
</evidence>
<dbReference type="PANTHER" id="PTHR43212">
    <property type="entry name" value="QUERCETIN 2,3-DIOXYGENASE"/>
    <property type="match status" value="1"/>
</dbReference>
<feature type="compositionally biased region" description="Basic and acidic residues" evidence="3">
    <location>
        <begin position="92"/>
        <end position="101"/>
    </location>
</feature>
<sequence length="101" mass="11110">MAQRQFLVFIWNCNTLERQQFGLSRILNDDTIAGGRGFGSHAHAKMEIIPIPLEGGLKHRNSMGTEGIIRFGEVQVMSAGSGITHSEMNASPKEEAKTLQL</sequence>
<accession>A0A167XYB3</accession>
<evidence type="ECO:0000256" key="3">
    <source>
        <dbReference type="SAM" id="MobiDB-lite"/>
    </source>
</evidence>
<evidence type="ECO:0000313" key="5">
    <source>
        <dbReference type="EMBL" id="OAB28819.1"/>
    </source>
</evidence>